<evidence type="ECO:0000256" key="1">
    <source>
        <dbReference type="SAM" id="Phobius"/>
    </source>
</evidence>
<keyword evidence="1" id="KW-1133">Transmembrane helix</keyword>
<accession>A0A9N9JKK2</accession>
<comment type="caution">
    <text evidence="2">The sequence shown here is derived from an EMBL/GenBank/DDBJ whole genome shotgun (WGS) entry which is preliminary data.</text>
</comment>
<feature type="non-terminal residue" evidence="2">
    <location>
        <position position="43"/>
    </location>
</feature>
<gene>
    <name evidence="2" type="ORF">DERYTH_LOCUS20277</name>
</gene>
<feature type="non-terminal residue" evidence="2">
    <location>
        <position position="1"/>
    </location>
</feature>
<reference evidence="2" key="1">
    <citation type="submission" date="2021-06" db="EMBL/GenBank/DDBJ databases">
        <authorList>
            <person name="Kallberg Y."/>
            <person name="Tangrot J."/>
            <person name="Rosling A."/>
        </authorList>
    </citation>
    <scope>NUCLEOTIDE SEQUENCE</scope>
    <source>
        <strain evidence="2">MA453B</strain>
    </source>
</reference>
<dbReference type="EMBL" id="CAJVPY010023601">
    <property type="protein sequence ID" value="CAG8785310.1"/>
    <property type="molecule type" value="Genomic_DNA"/>
</dbReference>
<evidence type="ECO:0000313" key="2">
    <source>
        <dbReference type="EMBL" id="CAG8785310.1"/>
    </source>
</evidence>
<dbReference type="AlphaFoldDB" id="A0A9N9JKK2"/>
<keyword evidence="3" id="KW-1185">Reference proteome</keyword>
<feature type="transmembrane region" description="Helical" evidence="1">
    <location>
        <begin position="7"/>
        <end position="30"/>
    </location>
</feature>
<protein>
    <submittedName>
        <fullName evidence="2">14594_t:CDS:1</fullName>
    </submittedName>
</protein>
<evidence type="ECO:0000313" key="3">
    <source>
        <dbReference type="Proteomes" id="UP000789405"/>
    </source>
</evidence>
<keyword evidence="1" id="KW-0812">Transmembrane</keyword>
<organism evidence="2 3">
    <name type="scientific">Dentiscutata erythropus</name>
    <dbReference type="NCBI Taxonomy" id="1348616"/>
    <lineage>
        <taxon>Eukaryota</taxon>
        <taxon>Fungi</taxon>
        <taxon>Fungi incertae sedis</taxon>
        <taxon>Mucoromycota</taxon>
        <taxon>Glomeromycotina</taxon>
        <taxon>Glomeromycetes</taxon>
        <taxon>Diversisporales</taxon>
        <taxon>Gigasporaceae</taxon>
        <taxon>Dentiscutata</taxon>
    </lineage>
</organism>
<keyword evidence="1" id="KW-0472">Membrane</keyword>
<name>A0A9N9JKK2_9GLOM</name>
<sequence length="43" mass="4830">SLLISEIVLVFTVVVFEIVYFVVVETVILLESSILLNFILGFV</sequence>
<dbReference type="Proteomes" id="UP000789405">
    <property type="component" value="Unassembled WGS sequence"/>
</dbReference>
<proteinExistence type="predicted"/>